<evidence type="ECO:0008006" key="6">
    <source>
        <dbReference type="Google" id="ProtNLM"/>
    </source>
</evidence>
<keyword evidence="2" id="KW-1133">Transmembrane helix</keyword>
<feature type="region of interest" description="Disordered" evidence="1">
    <location>
        <begin position="73"/>
        <end position="107"/>
    </location>
</feature>
<proteinExistence type="predicted"/>
<organism evidence="4 5">
    <name type="scientific">Bimuria novae-zelandiae CBS 107.79</name>
    <dbReference type="NCBI Taxonomy" id="1447943"/>
    <lineage>
        <taxon>Eukaryota</taxon>
        <taxon>Fungi</taxon>
        <taxon>Dikarya</taxon>
        <taxon>Ascomycota</taxon>
        <taxon>Pezizomycotina</taxon>
        <taxon>Dothideomycetes</taxon>
        <taxon>Pleosporomycetidae</taxon>
        <taxon>Pleosporales</taxon>
        <taxon>Massarineae</taxon>
        <taxon>Didymosphaeriaceae</taxon>
        <taxon>Bimuria</taxon>
    </lineage>
</organism>
<dbReference type="Proteomes" id="UP000800036">
    <property type="component" value="Unassembled WGS sequence"/>
</dbReference>
<reference evidence="4" key="1">
    <citation type="journal article" date="2020" name="Stud. Mycol.">
        <title>101 Dothideomycetes genomes: a test case for predicting lifestyles and emergence of pathogens.</title>
        <authorList>
            <person name="Haridas S."/>
            <person name="Albert R."/>
            <person name="Binder M."/>
            <person name="Bloem J."/>
            <person name="Labutti K."/>
            <person name="Salamov A."/>
            <person name="Andreopoulos B."/>
            <person name="Baker S."/>
            <person name="Barry K."/>
            <person name="Bills G."/>
            <person name="Bluhm B."/>
            <person name="Cannon C."/>
            <person name="Castanera R."/>
            <person name="Culley D."/>
            <person name="Daum C."/>
            <person name="Ezra D."/>
            <person name="Gonzalez J."/>
            <person name="Henrissat B."/>
            <person name="Kuo A."/>
            <person name="Liang C."/>
            <person name="Lipzen A."/>
            <person name="Lutzoni F."/>
            <person name="Magnuson J."/>
            <person name="Mondo S."/>
            <person name="Nolan M."/>
            <person name="Ohm R."/>
            <person name="Pangilinan J."/>
            <person name="Park H.-J."/>
            <person name="Ramirez L."/>
            <person name="Alfaro M."/>
            <person name="Sun H."/>
            <person name="Tritt A."/>
            <person name="Yoshinaga Y."/>
            <person name="Zwiers L.-H."/>
            <person name="Turgeon B."/>
            <person name="Goodwin S."/>
            <person name="Spatafora J."/>
            <person name="Crous P."/>
            <person name="Grigoriev I."/>
        </authorList>
    </citation>
    <scope>NUCLEOTIDE SEQUENCE</scope>
    <source>
        <strain evidence="4">CBS 107.79</strain>
    </source>
</reference>
<keyword evidence="3" id="KW-0732">Signal</keyword>
<evidence type="ECO:0000256" key="2">
    <source>
        <dbReference type="SAM" id="Phobius"/>
    </source>
</evidence>
<accession>A0A6A5VU41</accession>
<feature type="region of interest" description="Disordered" evidence="1">
    <location>
        <begin position="166"/>
        <end position="204"/>
    </location>
</feature>
<name>A0A6A5VU41_9PLEO</name>
<dbReference type="OrthoDB" id="3800286at2759"/>
<dbReference type="EMBL" id="ML976665">
    <property type="protein sequence ID" value="KAF1976767.1"/>
    <property type="molecule type" value="Genomic_DNA"/>
</dbReference>
<feature type="compositionally biased region" description="Low complexity" evidence="1">
    <location>
        <begin position="178"/>
        <end position="194"/>
    </location>
</feature>
<sequence>MIYFTVKLLGLFLPGTSASLAISIASHNRLHRRQAIPDSSGNTGNIPGPIKPEPSPRPLTLSTSTTVIIIPSACPMSRPTPTSSTVPSVTNGDGSDRNRPTTPPGKELQLTRTNFVLSPRMLAGIITGGFVFILLLIALSIFIFRRKRRPDITEIPIRRSKLGSRLRHRIFNSPMPPSRTSSRSSGSTLTGDSRQGWLRKDSIGRPMPANCGEGELLSVPQAAFMKNEREGVEDVERWVDKGMISEPRPVRPVSAEPLGRLSGMGMGMGYLK</sequence>
<feature type="region of interest" description="Disordered" evidence="1">
    <location>
        <begin position="34"/>
        <end position="58"/>
    </location>
</feature>
<keyword evidence="5" id="KW-1185">Reference proteome</keyword>
<protein>
    <recommendedName>
        <fullName evidence="6">Mid2 domain-containing protein</fullName>
    </recommendedName>
</protein>
<dbReference type="AlphaFoldDB" id="A0A6A5VU41"/>
<feature type="signal peptide" evidence="3">
    <location>
        <begin position="1"/>
        <end position="18"/>
    </location>
</feature>
<evidence type="ECO:0000313" key="5">
    <source>
        <dbReference type="Proteomes" id="UP000800036"/>
    </source>
</evidence>
<evidence type="ECO:0000313" key="4">
    <source>
        <dbReference type="EMBL" id="KAF1976767.1"/>
    </source>
</evidence>
<evidence type="ECO:0000256" key="1">
    <source>
        <dbReference type="SAM" id="MobiDB-lite"/>
    </source>
</evidence>
<feature type="transmembrane region" description="Helical" evidence="2">
    <location>
        <begin position="121"/>
        <end position="144"/>
    </location>
</feature>
<evidence type="ECO:0000256" key="3">
    <source>
        <dbReference type="SAM" id="SignalP"/>
    </source>
</evidence>
<gene>
    <name evidence="4" type="ORF">BU23DRAFT_565451</name>
</gene>
<feature type="compositionally biased region" description="Low complexity" evidence="1">
    <location>
        <begin position="75"/>
        <end position="90"/>
    </location>
</feature>
<feature type="chain" id="PRO_5025652741" description="Mid2 domain-containing protein" evidence="3">
    <location>
        <begin position="19"/>
        <end position="272"/>
    </location>
</feature>
<keyword evidence="2" id="KW-0812">Transmembrane</keyword>
<keyword evidence="2" id="KW-0472">Membrane</keyword>